<sequence length="453" mass="46886">MSHDSEPQPVTAYPGGSLNGALKPPGDKSISHRAMILGLLAIGETRVEGLLEGDDVLRTAAAAEALGAQVTREGEGRWRIVGVGIGGMQDPAEVLDFGNAGTGSRLMMGVVGGQPVTATFDGDASLRKRPMRRILDPILKMGAQIVSEAEGGRVPLTLKGPREAIPIRYELPVASAQIKSAVLLAGLNAPGTTTVIEKAASRDHTERMLRLFGAEVSVTPSGEGGHGRTVTLTGQPTLRGTDVVVPADPSSAAFPLVAALIVPGSEVTLRGVMMNPLRTGLITTLIEMGADIERLDEREEGGETVADLRVRASRLRGVDVPAERAPSMIDEYPILAVAAAFAEGKTRMNGLHELRVKESDRLAAVAAGLAANGVTHTVEGDDLIVTGNGAAPAGGGTVATHLDHRIAMAFLVMGLAASRPVTVDDGAMIATSFPSFRPTMLALGARIEDGAAA</sequence>
<comment type="function">
    <text evidence="1 9">Catalyzes the transfer of the enolpyruvyl moiety of phosphoenolpyruvate (PEP) to the 5-hydroxyl of shikimate-3-phosphate (S3P) to produce enolpyruvyl shikimate-3-phosphate and inorganic phosphate.</text>
</comment>
<dbReference type="FunFam" id="3.65.10.10:FF:000005">
    <property type="entry name" value="3-phosphoshikimate 1-carboxyvinyltransferase"/>
    <property type="match status" value="1"/>
</dbReference>
<dbReference type="HAMAP" id="MF_00210">
    <property type="entry name" value="EPSP_synth"/>
    <property type="match status" value="1"/>
</dbReference>
<dbReference type="InterPro" id="IPR023193">
    <property type="entry name" value="EPSP_synthase_CS"/>
</dbReference>
<dbReference type="PROSITE" id="PS00885">
    <property type="entry name" value="EPSP_SYNTHASE_2"/>
    <property type="match status" value="1"/>
</dbReference>
<evidence type="ECO:0000256" key="1">
    <source>
        <dbReference type="ARBA" id="ARBA00002174"/>
    </source>
</evidence>
<feature type="domain" description="Enolpyruvate transferase" evidence="11">
    <location>
        <begin position="14"/>
        <end position="439"/>
    </location>
</feature>
<dbReference type="Gene3D" id="3.65.10.10">
    <property type="entry name" value="Enolpyruvate transferase domain"/>
    <property type="match status" value="2"/>
</dbReference>
<evidence type="ECO:0000256" key="4">
    <source>
        <dbReference type="ARBA" id="ARBA00022490"/>
    </source>
</evidence>
<dbReference type="GO" id="GO:0009073">
    <property type="term" value="P:aromatic amino acid family biosynthetic process"/>
    <property type="evidence" value="ECO:0007669"/>
    <property type="project" value="UniProtKB-KW"/>
</dbReference>
<evidence type="ECO:0000259" key="11">
    <source>
        <dbReference type="Pfam" id="PF00275"/>
    </source>
</evidence>
<evidence type="ECO:0000256" key="6">
    <source>
        <dbReference type="ARBA" id="ARBA00022679"/>
    </source>
</evidence>
<dbReference type="RefSeq" id="WP_096485120.1">
    <property type="nucleotide sequence ID" value="NZ_AP014809.1"/>
</dbReference>
<dbReference type="GO" id="GO:0009423">
    <property type="term" value="P:chorismate biosynthetic process"/>
    <property type="evidence" value="ECO:0007669"/>
    <property type="project" value="UniProtKB-UniRule"/>
</dbReference>
<feature type="active site" description="Proton acceptor" evidence="9">
    <location>
        <position position="330"/>
    </location>
</feature>
<feature type="binding site" evidence="9">
    <location>
        <position position="28"/>
    </location>
    <ligand>
        <name>phosphoenolpyruvate</name>
        <dbReference type="ChEBI" id="CHEBI:58702"/>
    </ligand>
</feature>
<dbReference type="InterPro" id="IPR001986">
    <property type="entry name" value="Enolpyruvate_Tfrase_dom"/>
</dbReference>
<keyword evidence="5 9" id="KW-0028">Amino-acid biosynthesis</keyword>
<dbReference type="CDD" id="cd01556">
    <property type="entry name" value="EPSP_synthase"/>
    <property type="match status" value="1"/>
</dbReference>
<evidence type="ECO:0000313" key="12">
    <source>
        <dbReference type="EMBL" id="BAU90840.1"/>
    </source>
</evidence>
<dbReference type="EMBL" id="AP014809">
    <property type="protein sequence ID" value="BAU90840.1"/>
    <property type="molecule type" value="Genomic_DNA"/>
</dbReference>
<feature type="region of interest" description="Disordered" evidence="10">
    <location>
        <begin position="1"/>
        <end position="25"/>
    </location>
</feature>
<feature type="binding site" evidence="9">
    <location>
        <position position="29"/>
    </location>
    <ligand>
        <name>3-phosphoshikimate</name>
        <dbReference type="ChEBI" id="CHEBI:145989"/>
    </ligand>
</feature>
<dbReference type="PIRSF" id="PIRSF000505">
    <property type="entry name" value="EPSPS"/>
    <property type="match status" value="1"/>
</dbReference>
<keyword evidence="6 9" id="KW-0808">Transferase</keyword>
<protein>
    <recommendedName>
        <fullName evidence="9">3-phosphoshikimate 1-carboxyvinyltransferase</fullName>
        <ecNumber evidence="9">2.5.1.19</ecNumber>
    </recommendedName>
    <alternativeName>
        <fullName evidence="9">5-enolpyruvylshikimate-3-phosphate synthase</fullName>
        <shortName evidence="9">EPSP synthase</shortName>
        <shortName evidence="9">EPSPS</shortName>
    </alternativeName>
</protein>
<evidence type="ECO:0000256" key="2">
    <source>
        <dbReference type="ARBA" id="ARBA00004811"/>
    </source>
</evidence>
<feature type="binding site" evidence="9">
    <location>
        <position position="330"/>
    </location>
    <ligand>
        <name>3-phosphoshikimate</name>
        <dbReference type="ChEBI" id="CHEBI:145989"/>
    </ligand>
</feature>
<dbReference type="InterPro" id="IPR013792">
    <property type="entry name" value="RNA3'P_cycl/enolpyr_Trfase_a/b"/>
</dbReference>
<feature type="binding site" evidence="9">
    <location>
        <position position="405"/>
    </location>
    <ligand>
        <name>phosphoenolpyruvate</name>
        <dbReference type="ChEBI" id="CHEBI:58702"/>
    </ligand>
</feature>
<dbReference type="FunFam" id="3.65.10.10:FF:000006">
    <property type="entry name" value="3-phosphoshikimate 1-carboxyvinyltransferase"/>
    <property type="match status" value="1"/>
</dbReference>
<evidence type="ECO:0000256" key="8">
    <source>
        <dbReference type="ARBA" id="ARBA00044633"/>
    </source>
</evidence>
<feature type="binding site" evidence="9">
    <location>
        <position position="361"/>
    </location>
    <ligand>
        <name>phosphoenolpyruvate</name>
        <dbReference type="ChEBI" id="CHEBI:58702"/>
    </ligand>
</feature>
<feature type="binding site" evidence="9">
    <location>
        <position position="177"/>
    </location>
    <ligand>
        <name>3-phosphoshikimate</name>
        <dbReference type="ChEBI" id="CHEBI:145989"/>
    </ligand>
</feature>
<evidence type="ECO:0000313" key="13">
    <source>
        <dbReference type="Proteomes" id="UP000218288"/>
    </source>
</evidence>
<evidence type="ECO:0000256" key="5">
    <source>
        <dbReference type="ARBA" id="ARBA00022605"/>
    </source>
</evidence>
<feature type="binding site" evidence="9">
    <location>
        <position position="33"/>
    </location>
    <ligand>
        <name>3-phosphoshikimate</name>
        <dbReference type="ChEBI" id="CHEBI:145989"/>
    </ligand>
</feature>
<feature type="binding site" evidence="9">
    <location>
        <position position="129"/>
    </location>
    <ligand>
        <name>phosphoenolpyruvate</name>
        <dbReference type="ChEBI" id="CHEBI:58702"/>
    </ligand>
</feature>
<dbReference type="OrthoDB" id="9809920at2"/>
<comment type="pathway">
    <text evidence="2 9">Metabolic intermediate biosynthesis; chorismate biosynthesis; chorismate from D-erythrose 4-phosphate and phosphoenolpyruvate: step 6/7.</text>
</comment>
<gene>
    <name evidence="9" type="primary">aroA</name>
    <name evidence="12" type="ORF">MPPM_2235</name>
</gene>
<keyword evidence="4 9" id="KW-0963">Cytoplasm</keyword>
<dbReference type="SUPFAM" id="SSF55205">
    <property type="entry name" value="EPT/RTPC-like"/>
    <property type="match status" value="1"/>
</dbReference>
<dbReference type="InterPro" id="IPR036968">
    <property type="entry name" value="Enolpyruvate_Tfrase_sf"/>
</dbReference>
<comment type="similarity">
    <text evidence="3 9">Belongs to the EPSP synthase family.</text>
</comment>
<evidence type="ECO:0000256" key="9">
    <source>
        <dbReference type="HAMAP-Rule" id="MF_00210"/>
    </source>
</evidence>
<feature type="binding site" evidence="9">
    <location>
        <position position="357"/>
    </location>
    <ligand>
        <name>3-phosphoshikimate</name>
        <dbReference type="ChEBI" id="CHEBI:145989"/>
    </ligand>
</feature>
<feature type="binding site" evidence="9">
    <location>
        <position position="177"/>
    </location>
    <ligand>
        <name>phosphoenolpyruvate</name>
        <dbReference type="ChEBI" id="CHEBI:58702"/>
    </ligand>
</feature>
<dbReference type="GO" id="GO:0003866">
    <property type="term" value="F:3-phosphoshikimate 1-carboxyvinyltransferase activity"/>
    <property type="evidence" value="ECO:0007669"/>
    <property type="project" value="UniProtKB-UniRule"/>
</dbReference>
<proteinExistence type="inferred from homology"/>
<dbReference type="Pfam" id="PF00275">
    <property type="entry name" value="EPSP_synthase"/>
    <property type="match status" value="1"/>
</dbReference>
<evidence type="ECO:0000256" key="10">
    <source>
        <dbReference type="SAM" id="MobiDB-lite"/>
    </source>
</evidence>
<comment type="subunit">
    <text evidence="9">Monomer.</text>
</comment>
<dbReference type="InterPro" id="IPR006264">
    <property type="entry name" value="EPSP_synthase"/>
</dbReference>
<feature type="binding site" evidence="9">
    <location>
        <position position="28"/>
    </location>
    <ligand>
        <name>3-phosphoshikimate</name>
        <dbReference type="ChEBI" id="CHEBI:145989"/>
    </ligand>
</feature>
<comment type="catalytic activity">
    <reaction evidence="8">
        <text>3-phosphoshikimate + phosphoenolpyruvate = 5-O-(1-carboxyvinyl)-3-phosphoshikimate + phosphate</text>
        <dbReference type="Rhea" id="RHEA:21256"/>
        <dbReference type="ChEBI" id="CHEBI:43474"/>
        <dbReference type="ChEBI" id="CHEBI:57701"/>
        <dbReference type="ChEBI" id="CHEBI:58702"/>
        <dbReference type="ChEBI" id="CHEBI:145989"/>
        <dbReference type="EC" id="2.5.1.19"/>
    </reaction>
    <physiologicalReaction direction="left-to-right" evidence="8">
        <dbReference type="Rhea" id="RHEA:21257"/>
    </physiologicalReaction>
</comment>
<dbReference type="NCBIfam" id="TIGR01356">
    <property type="entry name" value="aroA"/>
    <property type="match status" value="1"/>
</dbReference>
<dbReference type="PANTHER" id="PTHR21090">
    <property type="entry name" value="AROM/DEHYDROQUINATE SYNTHASE"/>
    <property type="match status" value="1"/>
</dbReference>
<dbReference type="UniPathway" id="UPA00053">
    <property type="reaction ID" value="UER00089"/>
</dbReference>
<dbReference type="AlphaFoldDB" id="A0A160PH20"/>
<dbReference type="GO" id="GO:0005737">
    <property type="term" value="C:cytoplasm"/>
    <property type="evidence" value="ECO:0007669"/>
    <property type="project" value="UniProtKB-SubCell"/>
</dbReference>
<feature type="binding site" evidence="9">
    <location>
        <position position="175"/>
    </location>
    <ligand>
        <name>3-phosphoshikimate</name>
        <dbReference type="ChEBI" id="CHEBI:145989"/>
    </ligand>
</feature>
<dbReference type="EC" id="2.5.1.19" evidence="9"/>
<name>A0A160PH20_9HYPH</name>
<keyword evidence="7 9" id="KW-0057">Aromatic amino acid biosynthesis</keyword>
<dbReference type="GO" id="GO:0008652">
    <property type="term" value="P:amino acid biosynthetic process"/>
    <property type="evidence" value="ECO:0007669"/>
    <property type="project" value="UniProtKB-KW"/>
</dbReference>
<evidence type="ECO:0000256" key="3">
    <source>
        <dbReference type="ARBA" id="ARBA00009948"/>
    </source>
</evidence>
<dbReference type="PROSITE" id="PS00104">
    <property type="entry name" value="EPSP_SYNTHASE_1"/>
    <property type="match status" value="1"/>
</dbReference>
<organism evidence="12 13">
    <name type="scientific">Methylorubrum populi</name>
    <dbReference type="NCBI Taxonomy" id="223967"/>
    <lineage>
        <taxon>Bacteria</taxon>
        <taxon>Pseudomonadati</taxon>
        <taxon>Pseudomonadota</taxon>
        <taxon>Alphaproteobacteria</taxon>
        <taxon>Hyphomicrobiales</taxon>
        <taxon>Methylobacteriaceae</taxon>
        <taxon>Methylorubrum</taxon>
    </lineage>
</organism>
<accession>A0A160PH20</accession>
<reference evidence="12 13" key="1">
    <citation type="journal article" date="2016" name="Genome Announc.">
        <title>Complete Genome Sequence of Methylobacterium populi P-1M, Isolated from Pink-Pigmented Household Biofilm.</title>
        <authorList>
            <person name="Morohoshi T."/>
            <person name="Ikeda T."/>
        </authorList>
    </citation>
    <scope>NUCLEOTIDE SEQUENCE [LARGE SCALE GENOMIC DNA]</scope>
    <source>
        <strain evidence="12 13">P-1M</strain>
    </source>
</reference>
<comment type="subcellular location">
    <subcellularLocation>
        <location evidence="9">Cytoplasm</location>
    </subcellularLocation>
</comment>
<dbReference type="PANTHER" id="PTHR21090:SF5">
    <property type="entry name" value="PENTAFUNCTIONAL AROM POLYPEPTIDE"/>
    <property type="match status" value="1"/>
</dbReference>
<comment type="caution">
    <text evidence="9">Lacks conserved residue(s) required for the propagation of feature annotation.</text>
</comment>
<evidence type="ECO:0000256" key="7">
    <source>
        <dbReference type="ARBA" id="ARBA00023141"/>
    </source>
</evidence>
<feature type="binding site" evidence="9">
    <location>
        <position position="101"/>
    </location>
    <ligand>
        <name>phosphoenolpyruvate</name>
        <dbReference type="ChEBI" id="CHEBI:58702"/>
    </ligand>
</feature>
<dbReference type="Proteomes" id="UP000218288">
    <property type="component" value="Chromosome"/>
</dbReference>